<organism evidence="2 3">
    <name type="scientific">Portunus trituberculatus</name>
    <name type="common">Swimming crab</name>
    <name type="synonym">Neptunus trituberculatus</name>
    <dbReference type="NCBI Taxonomy" id="210409"/>
    <lineage>
        <taxon>Eukaryota</taxon>
        <taxon>Metazoa</taxon>
        <taxon>Ecdysozoa</taxon>
        <taxon>Arthropoda</taxon>
        <taxon>Crustacea</taxon>
        <taxon>Multicrustacea</taxon>
        <taxon>Malacostraca</taxon>
        <taxon>Eumalacostraca</taxon>
        <taxon>Eucarida</taxon>
        <taxon>Decapoda</taxon>
        <taxon>Pleocyemata</taxon>
        <taxon>Brachyura</taxon>
        <taxon>Eubrachyura</taxon>
        <taxon>Portunoidea</taxon>
        <taxon>Portunidae</taxon>
        <taxon>Portuninae</taxon>
        <taxon>Portunus</taxon>
    </lineage>
</organism>
<name>A0A5B7JVK7_PORTR</name>
<feature type="transmembrane region" description="Helical" evidence="1">
    <location>
        <begin position="12"/>
        <end position="31"/>
    </location>
</feature>
<dbReference type="Proteomes" id="UP000324222">
    <property type="component" value="Unassembled WGS sequence"/>
</dbReference>
<accession>A0A5B7JVK7</accession>
<dbReference type="AlphaFoldDB" id="A0A5B7JVK7"/>
<proteinExistence type="predicted"/>
<keyword evidence="1" id="KW-1133">Transmembrane helix</keyword>
<evidence type="ECO:0000313" key="3">
    <source>
        <dbReference type="Proteomes" id="UP000324222"/>
    </source>
</evidence>
<reference evidence="2 3" key="1">
    <citation type="submission" date="2019-05" db="EMBL/GenBank/DDBJ databases">
        <title>Another draft genome of Portunus trituberculatus and its Hox gene families provides insights of decapod evolution.</title>
        <authorList>
            <person name="Jeong J.-H."/>
            <person name="Song I."/>
            <person name="Kim S."/>
            <person name="Choi T."/>
            <person name="Kim D."/>
            <person name="Ryu S."/>
            <person name="Kim W."/>
        </authorList>
    </citation>
    <scope>NUCLEOTIDE SEQUENCE [LARGE SCALE GENOMIC DNA]</scope>
    <source>
        <tissue evidence="2">Muscle</tissue>
    </source>
</reference>
<keyword evidence="1" id="KW-0812">Transmembrane</keyword>
<dbReference type="EMBL" id="VSRR010108486">
    <property type="protein sequence ID" value="MPC97068.1"/>
    <property type="molecule type" value="Genomic_DNA"/>
</dbReference>
<sequence>MAASTGTELKILHIESIYTWIYSYIITIILLKSTQPPFWHLTYGARQLFIGPNKPSGLGPRVMLPQVHFVFVRFVSPLTPGKLGHNPLNYVPFLLAAR</sequence>
<evidence type="ECO:0000256" key="1">
    <source>
        <dbReference type="SAM" id="Phobius"/>
    </source>
</evidence>
<gene>
    <name evidence="2" type="ORF">E2C01_092358</name>
</gene>
<comment type="caution">
    <text evidence="2">The sequence shown here is derived from an EMBL/GenBank/DDBJ whole genome shotgun (WGS) entry which is preliminary data.</text>
</comment>
<protein>
    <submittedName>
        <fullName evidence="2">Uncharacterized protein</fullName>
    </submittedName>
</protein>
<keyword evidence="1" id="KW-0472">Membrane</keyword>
<evidence type="ECO:0000313" key="2">
    <source>
        <dbReference type="EMBL" id="MPC97068.1"/>
    </source>
</evidence>
<keyword evidence="3" id="KW-1185">Reference proteome</keyword>